<dbReference type="Gene3D" id="3.40.50.300">
    <property type="entry name" value="P-loop containing nucleotide triphosphate hydrolases"/>
    <property type="match status" value="1"/>
</dbReference>
<sequence>MKENITRELKRLGAFFGTGLSKDQLRQVAEYTSFSQMKSRSHTISPISTYSARSMKEMKRDHVRKGR</sequence>
<feature type="domain" description="Sulfotransferase" evidence="2">
    <location>
        <begin position="1"/>
        <end position="65"/>
    </location>
</feature>
<dbReference type="AlphaFoldDB" id="A0A5B7HS02"/>
<comment type="caution">
    <text evidence="3">The sequence shown here is derived from an EMBL/GenBank/DDBJ whole genome shotgun (WGS) entry which is preliminary data.</text>
</comment>
<dbReference type="EMBL" id="VSRR010035615">
    <property type="protein sequence ID" value="MPC72883.1"/>
    <property type="molecule type" value="Genomic_DNA"/>
</dbReference>
<feature type="compositionally biased region" description="Polar residues" evidence="1">
    <location>
        <begin position="39"/>
        <end position="52"/>
    </location>
</feature>
<dbReference type="InterPro" id="IPR027417">
    <property type="entry name" value="P-loop_NTPase"/>
</dbReference>
<evidence type="ECO:0000313" key="4">
    <source>
        <dbReference type="Proteomes" id="UP000324222"/>
    </source>
</evidence>
<protein>
    <recommendedName>
        <fullName evidence="2">Sulfotransferase domain-containing protein</fullName>
    </recommendedName>
</protein>
<accession>A0A5B7HS02</accession>
<organism evidence="3 4">
    <name type="scientific">Portunus trituberculatus</name>
    <name type="common">Swimming crab</name>
    <name type="synonym">Neptunus trituberculatus</name>
    <dbReference type="NCBI Taxonomy" id="210409"/>
    <lineage>
        <taxon>Eukaryota</taxon>
        <taxon>Metazoa</taxon>
        <taxon>Ecdysozoa</taxon>
        <taxon>Arthropoda</taxon>
        <taxon>Crustacea</taxon>
        <taxon>Multicrustacea</taxon>
        <taxon>Malacostraca</taxon>
        <taxon>Eumalacostraca</taxon>
        <taxon>Eucarida</taxon>
        <taxon>Decapoda</taxon>
        <taxon>Pleocyemata</taxon>
        <taxon>Brachyura</taxon>
        <taxon>Eubrachyura</taxon>
        <taxon>Portunoidea</taxon>
        <taxon>Portunidae</taxon>
        <taxon>Portuninae</taxon>
        <taxon>Portunus</taxon>
    </lineage>
</organism>
<evidence type="ECO:0000256" key="1">
    <source>
        <dbReference type="SAM" id="MobiDB-lite"/>
    </source>
</evidence>
<name>A0A5B7HS02_PORTR</name>
<evidence type="ECO:0000259" key="2">
    <source>
        <dbReference type="Pfam" id="PF00685"/>
    </source>
</evidence>
<proteinExistence type="predicted"/>
<reference evidence="3 4" key="1">
    <citation type="submission" date="2019-05" db="EMBL/GenBank/DDBJ databases">
        <title>Another draft genome of Portunus trituberculatus and its Hox gene families provides insights of decapod evolution.</title>
        <authorList>
            <person name="Jeong J.-H."/>
            <person name="Song I."/>
            <person name="Kim S."/>
            <person name="Choi T."/>
            <person name="Kim D."/>
            <person name="Ryu S."/>
            <person name="Kim W."/>
        </authorList>
    </citation>
    <scope>NUCLEOTIDE SEQUENCE [LARGE SCALE GENOMIC DNA]</scope>
    <source>
        <tissue evidence="3">Muscle</tissue>
    </source>
</reference>
<dbReference type="Proteomes" id="UP000324222">
    <property type="component" value="Unassembled WGS sequence"/>
</dbReference>
<gene>
    <name evidence="3" type="ORF">E2C01_067196</name>
</gene>
<keyword evidence="4" id="KW-1185">Reference proteome</keyword>
<dbReference type="SUPFAM" id="SSF52540">
    <property type="entry name" value="P-loop containing nucleoside triphosphate hydrolases"/>
    <property type="match status" value="1"/>
</dbReference>
<feature type="region of interest" description="Disordered" evidence="1">
    <location>
        <begin position="39"/>
        <end position="67"/>
    </location>
</feature>
<evidence type="ECO:0000313" key="3">
    <source>
        <dbReference type="EMBL" id="MPC72883.1"/>
    </source>
</evidence>
<dbReference type="InterPro" id="IPR000863">
    <property type="entry name" value="Sulfotransferase_dom"/>
</dbReference>
<dbReference type="Pfam" id="PF00685">
    <property type="entry name" value="Sulfotransfer_1"/>
    <property type="match status" value="1"/>
</dbReference>
<dbReference type="GO" id="GO:0008146">
    <property type="term" value="F:sulfotransferase activity"/>
    <property type="evidence" value="ECO:0007669"/>
    <property type="project" value="InterPro"/>
</dbReference>